<name>A0A1G9QPU6_9BACI</name>
<protein>
    <submittedName>
        <fullName evidence="4">Voltage-gated potassium channel</fullName>
    </submittedName>
</protein>
<dbReference type="PANTHER" id="PTHR43833:SF9">
    <property type="entry name" value="POTASSIUM CHANNEL PROTEIN YUGO-RELATED"/>
    <property type="match status" value="1"/>
</dbReference>
<keyword evidence="4" id="KW-0813">Transport</keyword>
<dbReference type="EMBL" id="FNHF01000002">
    <property type="protein sequence ID" value="SDM13039.1"/>
    <property type="molecule type" value="Genomic_DNA"/>
</dbReference>
<dbReference type="Pfam" id="PF07885">
    <property type="entry name" value="Ion_trans_2"/>
    <property type="match status" value="1"/>
</dbReference>
<evidence type="ECO:0000313" key="4">
    <source>
        <dbReference type="EMBL" id="SDM13039.1"/>
    </source>
</evidence>
<feature type="transmembrane region" description="Helical" evidence="2">
    <location>
        <begin position="13"/>
        <end position="35"/>
    </location>
</feature>
<dbReference type="GO" id="GO:0034220">
    <property type="term" value="P:monoatomic ion transmembrane transport"/>
    <property type="evidence" value="ECO:0007669"/>
    <property type="project" value="UniProtKB-KW"/>
</dbReference>
<evidence type="ECO:0000256" key="2">
    <source>
        <dbReference type="SAM" id="Phobius"/>
    </source>
</evidence>
<keyword evidence="5" id="KW-1185">Reference proteome</keyword>
<feature type="transmembrane region" description="Helical" evidence="2">
    <location>
        <begin position="71"/>
        <end position="96"/>
    </location>
</feature>
<keyword evidence="2" id="KW-0812">Transmembrane</keyword>
<dbReference type="Proteomes" id="UP000182347">
    <property type="component" value="Unassembled WGS sequence"/>
</dbReference>
<keyword evidence="2" id="KW-1133">Transmembrane helix</keyword>
<dbReference type="Gene3D" id="1.10.287.70">
    <property type="match status" value="1"/>
</dbReference>
<dbReference type="SUPFAM" id="SSF116726">
    <property type="entry name" value="TrkA C-terminal domain-like"/>
    <property type="match status" value="1"/>
</dbReference>
<accession>A0A1G9QPU6</accession>
<sequence>MQTLLQVYFRMPIFFRLLSSVLLLMMFFGISIHILEPEHFPTIFDGIWWAFVTGSTVGYGDYVPLSSSGRLVAILLILAGGGLVTFYMATISAGTIKHERDLSKGLVKYRGKDHIILVGWNERTKQLMEMIVERDMRKQIVLIDHTMNNLPYQKHQLHFVRGSAFEDETLEKANLKQAKYAVVTADPSKKELQADQATILTAVAIKGNNPEITLITEILTKDQIKNASRAGADSIIRSNDFMSTLIFHELFRHKPVKPFELLIQVLADQQFHQFPLPEELDDKTFLQCADYYAVSEQLLIGIMRDEQMLVNPSFSTKLQRGDTLIVLSSLHE</sequence>
<evidence type="ECO:0000259" key="3">
    <source>
        <dbReference type="PROSITE" id="PS51201"/>
    </source>
</evidence>
<keyword evidence="4" id="KW-0407">Ion channel</keyword>
<keyword evidence="2" id="KW-0472">Membrane</keyword>
<evidence type="ECO:0000256" key="1">
    <source>
        <dbReference type="ARBA" id="ARBA00004651"/>
    </source>
</evidence>
<gene>
    <name evidence="4" type="ORF">SAMN05216244_1608</name>
</gene>
<dbReference type="InterPro" id="IPR050721">
    <property type="entry name" value="Trk_Ktr_HKT_K-transport"/>
</dbReference>
<dbReference type="SUPFAM" id="SSF81324">
    <property type="entry name" value="Voltage-gated potassium channels"/>
    <property type="match status" value="1"/>
</dbReference>
<dbReference type="PANTHER" id="PTHR43833">
    <property type="entry name" value="POTASSIUM CHANNEL PROTEIN 2-RELATED-RELATED"/>
    <property type="match status" value="1"/>
</dbReference>
<dbReference type="GO" id="GO:0005886">
    <property type="term" value="C:plasma membrane"/>
    <property type="evidence" value="ECO:0007669"/>
    <property type="project" value="UniProtKB-SubCell"/>
</dbReference>
<dbReference type="PROSITE" id="PS51201">
    <property type="entry name" value="RCK_N"/>
    <property type="match status" value="1"/>
</dbReference>
<proteinExistence type="predicted"/>
<evidence type="ECO:0000313" key="5">
    <source>
        <dbReference type="Proteomes" id="UP000182347"/>
    </source>
</evidence>
<comment type="subcellular location">
    <subcellularLocation>
        <location evidence="1">Cell membrane</location>
        <topology evidence="1">Multi-pass membrane protein</topology>
    </subcellularLocation>
</comment>
<dbReference type="RefSeq" id="WP_074598349.1">
    <property type="nucleotide sequence ID" value="NZ_FNHF01000002.1"/>
</dbReference>
<organism evidence="4 5">
    <name type="scientific">Sediminibacillus halophilus</name>
    <dbReference type="NCBI Taxonomy" id="482461"/>
    <lineage>
        <taxon>Bacteria</taxon>
        <taxon>Bacillati</taxon>
        <taxon>Bacillota</taxon>
        <taxon>Bacilli</taxon>
        <taxon>Bacillales</taxon>
        <taxon>Bacillaceae</taxon>
        <taxon>Sediminibacillus</taxon>
    </lineage>
</organism>
<keyword evidence="4" id="KW-0406">Ion transport</keyword>
<dbReference type="OrthoDB" id="9785285at2"/>
<reference evidence="5" key="1">
    <citation type="submission" date="2016-10" db="EMBL/GenBank/DDBJ databases">
        <authorList>
            <person name="Varghese N."/>
            <person name="Submissions S."/>
        </authorList>
    </citation>
    <scope>NUCLEOTIDE SEQUENCE [LARGE SCALE GENOMIC DNA]</scope>
    <source>
        <strain evidence="5">CGMCC 1.6199</strain>
    </source>
</reference>
<dbReference type="InterPro" id="IPR013099">
    <property type="entry name" value="K_chnl_dom"/>
</dbReference>
<dbReference type="SUPFAM" id="SSF51735">
    <property type="entry name" value="NAD(P)-binding Rossmann-fold domains"/>
    <property type="match status" value="1"/>
</dbReference>
<dbReference type="InterPro" id="IPR003148">
    <property type="entry name" value="RCK_N"/>
</dbReference>
<feature type="transmembrane region" description="Helical" evidence="2">
    <location>
        <begin position="47"/>
        <end position="65"/>
    </location>
</feature>
<dbReference type="Gene3D" id="3.40.50.720">
    <property type="entry name" value="NAD(P)-binding Rossmann-like Domain"/>
    <property type="match status" value="1"/>
</dbReference>
<feature type="domain" description="RCK N-terminal" evidence="3">
    <location>
        <begin position="112"/>
        <end position="236"/>
    </location>
</feature>
<dbReference type="Pfam" id="PF02254">
    <property type="entry name" value="TrkA_N"/>
    <property type="match status" value="1"/>
</dbReference>
<dbReference type="InterPro" id="IPR036721">
    <property type="entry name" value="RCK_C_sf"/>
</dbReference>
<dbReference type="GO" id="GO:0006813">
    <property type="term" value="P:potassium ion transport"/>
    <property type="evidence" value="ECO:0007669"/>
    <property type="project" value="InterPro"/>
</dbReference>
<dbReference type="InterPro" id="IPR036291">
    <property type="entry name" value="NAD(P)-bd_dom_sf"/>
</dbReference>
<dbReference type="AlphaFoldDB" id="A0A1G9QPU6"/>
<dbReference type="STRING" id="482461.SAMN05216244_1608"/>